<feature type="compositionally biased region" description="Low complexity" evidence="1">
    <location>
        <begin position="869"/>
        <end position="880"/>
    </location>
</feature>
<dbReference type="Proteomes" id="UP001195914">
    <property type="component" value="Unassembled WGS sequence"/>
</dbReference>
<proteinExistence type="predicted"/>
<reference evidence="3" key="1">
    <citation type="journal article" date="2014" name="Nucleic Acids Res.">
        <title>The evolutionary dynamics of variant antigen genes in Babesia reveal a history of genomic innovation underlying host-parasite interaction.</title>
        <authorList>
            <person name="Jackson A.P."/>
            <person name="Otto T.D."/>
            <person name="Darby A."/>
            <person name="Ramaprasad A."/>
            <person name="Xia D."/>
            <person name="Echaide I.E."/>
            <person name="Farber M."/>
            <person name="Gahlot S."/>
            <person name="Gamble J."/>
            <person name="Gupta D."/>
            <person name="Gupta Y."/>
            <person name="Jackson L."/>
            <person name="Malandrin L."/>
            <person name="Malas T.B."/>
            <person name="Moussa E."/>
            <person name="Nair M."/>
            <person name="Reid A.J."/>
            <person name="Sanders M."/>
            <person name="Sharma J."/>
            <person name="Tracey A."/>
            <person name="Quail M.A."/>
            <person name="Weir W."/>
            <person name="Wastling J.M."/>
            <person name="Hall N."/>
            <person name="Willadsen P."/>
            <person name="Lingelbach K."/>
            <person name="Shiels B."/>
            <person name="Tait A."/>
            <person name="Berriman M."/>
            <person name="Allred D.R."/>
            <person name="Pain A."/>
        </authorList>
    </citation>
    <scope>NUCLEOTIDE SEQUENCE</scope>
    <source>
        <strain evidence="3">1802A</strain>
    </source>
</reference>
<comment type="caution">
    <text evidence="3">The sequence shown here is derived from an EMBL/GenBank/DDBJ whole genome shotgun (WGS) entry which is preliminary data.</text>
</comment>
<sequence>MDDSQMATPLASSADDVEFTEAISSSRMVSSLLRNHDRNFEVVRNFNRWEQSRSVDSVGEPVVSILDSIHVETEEPGSDSSPVTPRRDLSAMLHANGSRNCTYREVVDDGKGHASRLTSSGCSTNREPSAPFTQSDRESPFSSDIEVSSGLLCRKGTLSKLFRNRGRNVQRARDQMVKRASDANELINPCYTPQKPSVKTQYCTMDPSTSIEALRRIRLANAKDEGKERRREHSSKGRKDKSSATPDDSTRSPIESLFSKIKRAVDYDLPHEIQPPLVHSFTNKMFAMRTPWQLPMKERSLRNNVQQIISFFRVLERYVEDQVFRYGPAVHPRLETVYNEIYSKIDQLFKRVSEKHIAHLAESRRLAVVGNGLYDLGDHRSRGAPIYYQKFVLFDLSQDGSSLASEHGDVFHYQVLHFPMNSRGLPSMQYLCSVASAVLFWLDFYNRDNVVIFNYSALNYNMLLTFACAIVASEPLSTANEIDQLITNSFDWRRKCQTVTTKGNKVKHDPTHNNELPLMIPIARWPPSYKRYMSYFLSLYATPIDFVLAQQFKLKTITLVNCMIPGTEVMVEVYKIGPEAAQSNAQGESGSHKPSTECSRYSAVFYPKCACGGKERDGVMLVACPADYKMISMSTSSKSGKYGYVGEVVFDFTTDVIGNKRDIIVSGDIAIAIVALARKERRVIATYSFNTGFVNSEILEIPRAEFDIWDTSCAIQAQGQMTVSMESRQRHSYEMWNNTAPSPVVITPPTSDVGVFMRYHVAKVADTDIQALMHATNLSYETCIFALKLCPKYYDAIAILNALFVSTKTKTELENAVLRTSKSSPRDIPTVASIDVPKPMYDIKSDVAPIGYKSIDSDLHSGESSVRTDLSGSSDLSGGSKTALNLEQVEKLVMGPDSTMHVLLTDGTKIPVPNNTLGSLFQMFGSAQAPPKAAVSEVAQPEVKDIDGIPVEPSFKAAAEPHVSEVVPKIPPKAFVPSEPVKSVPSKATPTMAKGGAVPTTPKPPPVEMPPRSALTPKSAVSKAPPACVKKGPPCKMKAPPPPPLKAKAASSKVPPPLGVKLHWRPLNTNSVKGTIFENLPKPSTTNKMFDSSVAKQLFSKAAVKRLNTMKAPEIKRKLAEEIFDSKRAQNVAIILRFPKDSDLDELIECLDTLTLENPIINLENVGKILSSLPQGSEVESFKLAMQNGADTTTYRDVEQKVLKIVSRQQMDSKARVANFALNYKNLLEGINEQLSIFESANQQIANSEFLPIVMGVILQYGNFVNHGEDSDHQILGFSLSSASKLIDMKSADNTLSSMHYLVVNMIVKFPDYDFTTFDKSLNRVMEAEKINALGIDEVFDEIREGLNFLIRLEGQVDHESILYSKTKELISESTEAVGAATERQKQVFEDIKNTWRYLGEECRQGTPLEDIFKILGDFMRCIKKVVHDIQQRPSKFIVAINDEDEQLGIALSVSEQVANDSEKPIIKIARKKLLPPVVVSSRSKKLLRNVYLQDHAAKEKIDAVIDKAFQTLRAIGDSDDTSETTISVEAMGVALKRLGYAVDRPQLQEMLACYGEGRSATASKLADLVLQMREVVDDRNVQSEWRPKGAKMTNCVESIDIDTFRQIFLDCHLRIETNGLIY</sequence>
<dbReference type="EMBL" id="JAHBMH010000007">
    <property type="protein sequence ID" value="KAK1939589.1"/>
    <property type="molecule type" value="Genomic_DNA"/>
</dbReference>
<accession>A0AAD9GJK2</accession>
<dbReference type="SMART" id="SM00498">
    <property type="entry name" value="FH2"/>
    <property type="match status" value="1"/>
</dbReference>
<dbReference type="InterPro" id="IPR042201">
    <property type="entry name" value="FH2_Formin_sf"/>
</dbReference>
<evidence type="ECO:0000259" key="2">
    <source>
        <dbReference type="PROSITE" id="PS51444"/>
    </source>
</evidence>
<dbReference type="PANTHER" id="PTHR45725:SF1">
    <property type="entry name" value="DISHEVELLED ASSOCIATED ACTIVATOR OF MORPHOGENESIS, ISOFORM D"/>
    <property type="match status" value="1"/>
</dbReference>
<evidence type="ECO:0000256" key="1">
    <source>
        <dbReference type="SAM" id="MobiDB-lite"/>
    </source>
</evidence>
<dbReference type="PROSITE" id="PS51444">
    <property type="entry name" value="FH2"/>
    <property type="match status" value="1"/>
</dbReference>
<dbReference type="InterPro" id="IPR015425">
    <property type="entry name" value="FH2_Formin"/>
</dbReference>
<feature type="compositionally biased region" description="Polar residues" evidence="1">
    <location>
        <begin position="243"/>
        <end position="253"/>
    </location>
</feature>
<feature type="domain" description="FH2" evidence="2">
    <location>
        <begin position="1049"/>
        <end position="1449"/>
    </location>
</feature>
<feature type="compositionally biased region" description="Basic and acidic residues" evidence="1">
    <location>
        <begin position="221"/>
        <end position="242"/>
    </location>
</feature>
<feature type="region of interest" description="Disordered" evidence="1">
    <location>
        <begin position="220"/>
        <end position="253"/>
    </location>
</feature>
<organism evidence="3 4">
    <name type="scientific">Babesia divergens</name>
    <dbReference type="NCBI Taxonomy" id="32595"/>
    <lineage>
        <taxon>Eukaryota</taxon>
        <taxon>Sar</taxon>
        <taxon>Alveolata</taxon>
        <taxon>Apicomplexa</taxon>
        <taxon>Aconoidasida</taxon>
        <taxon>Piroplasmida</taxon>
        <taxon>Babesiidae</taxon>
        <taxon>Babesia</taxon>
    </lineage>
</organism>
<dbReference type="InterPro" id="IPR051425">
    <property type="entry name" value="Formin_Homology"/>
</dbReference>
<reference evidence="3" key="2">
    <citation type="submission" date="2021-05" db="EMBL/GenBank/DDBJ databases">
        <authorList>
            <person name="Pain A."/>
        </authorList>
    </citation>
    <scope>NUCLEOTIDE SEQUENCE</scope>
    <source>
        <strain evidence="3">1802A</strain>
    </source>
</reference>
<dbReference type="Pfam" id="PF02181">
    <property type="entry name" value="FH2"/>
    <property type="match status" value="1"/>
</dbReference>
<feature type="region of interest" description="Disordered" evidence="1">
    <location>
        <begin position="112"/>
        <end position="144"/>
    </location>
</feature>
<gene>
    <name evidence="3" type="ORF">X943_001317</name>
</gene>
<dbReference type="InterPro" id="IPR029021">
    <property type="entry name" value="Prot-tyrosine_phosphatase-like"/>
</dbReference>
<dbReference type="Gene3D" id="1.20.58.2220">
    <property type="entry name" value="Formin, FH2 domain"/>
    <property type="match status" value="1"/>
</dbReference>
<feature type="compositionally biased region" description="Polar residues" evidence="1">
    <location>
        <begin position="116"/>
        <end position="144"/>
    </location>
</feature>
<evidence type="ECO:0000313" key="3">
    <source>
        <dbReference type="EMBL" id="KAK1939589.1"/>
    </source>
</evidence>
<keyword evidence="4" id="KW-1185">Reference proteome</keyword>
<protein>
    <submittedName>
        <fullName evidence="3">Formin homology 2 domain containing protein</fullName>
    </submittedName>
</protein>
<dbReference type="Gene3D" id="3.90.190.10">
    <property type="entry name" value="Protein tyrosine phosphatase superfamily"/>
    <property type="match status" value="1"/>
</dbReference>
<name>A0AAD9GJK2_BABDI</name>
<dbReference type="SUPFAM" id="SSF101447">
    <property type="entry name" value="Formin homology 2 domain (FH2 domain)"/>
    <property type="match status" value="1"/>
</dbReference>
<feature type="region of interest" description="Disordered" evidence="1">
    <location>
        <begin position="861"/>
        <end position="880"/>
    </location>
</feature>
<evidence type="ECO:0000313" key="4">
    <source>
        <dbReference type="Proteomes" id="UP001195914"/>
    </source>
</evidence>
<feature type="region of interest" description="Disordered" evidence="1">
    <location>
        <begin position="977"/>
        <end position="1057"/>
    </location>
</feature>
<dbReference type="PANTHER" id="PTHR45725">
    <property type="entry name" value="FORMIN HOMOLOGY 2 FAMILY MEMBER"/>
    <property type="match status" value="1"/>
</dbReference>